<dbReference type="VEuPathDB" id="VectorBase:HLOH_055337"/>
<proteinExistence type="predicted"/>
<dbReference type="AlphaFoldDB" id="A0A9J6GV68"/>
<protein>
    <submittedName>
        <fullName evidence="1">Uncharacterized protein</fullName>
    </submittedName>
</protein>
<comment type="caution">
    <text evidence="1">The sequence shown here is derived from an EMBL/GenBank/DDBJ whole genome shotgun (WGS) entry which is preliminary data.</text>
</comment>
<organism evidence="1 2">
    <name type="scientific">Haemaphysalis longicornis</name>
    <name type="common">Bush tick</name>
    <dbReference type="NCBI Taxonomy" id="44386"/>
    <lineage>
        <taxon>Eukaryota</taxon>
        <taxon>Metazoa</taxon>
        <taxon>Ecdysozoa</taxon>
        <taxon>Arthropoda</taxon>
        <taxon>Chelicerata</taxon>
        <taxon>Arachnida</taxon>
        <taxon>Acari</taxon>
        <taxon>Parasitiformes</taxon>
        <taxon>Ixodida</taxon>
        <taxon>Ixodoidea</taxon>
        <taxon>Ixodidae</taxon>
        <taxon>Haemaphysalinae</taxon>
        <taxon>Haemaphysalis</taxon>
    </lineage>
</organism>
<sequence length="73" mass="8088">MVKADWSEVTATCAGNCFRKSGFVDTQLEARPDASDGQSGSDLWHRVIDSHMVAMTSVGKILFVPMKMLILWN</sequence>
<evidence type="ECO:0000313" key="2">
    <source>
        <dbReference type="Proteomes" id="UP000821853"/>
    </source>
</evidence>
<accession>A0A9J6GV68</accession>
<evidence type="ECO:0000313" key="1">
    <source>
        <dbReference type="EMBL" id="KAH9378777.1"/>
    </source>
</evidence>
<name>A0A9J6GV68_HAELO</name>
<dbReference type="Proteomes" id="UP000821853">
    <property type="component" value="Unassembled WGS sequence"/>
</dbReference>
<keyword evidence="2" id="KW-1185">Reference proteome</keyword>
<dbReference type="EMBL" id="JABSTR010000009">
    <property type="protein sequence ID" value="KAH9378777.1"/>
    <property type="molecule type" value="Genomic_DNA"/>
</dbReference>
<gene>
    <name evidence="1" type="ORF">HPB48_011183</name>
</gene>
<reference evidence="1 2" key="1">
    <citation type="journal article" date="2020" name="Cell">
        <title>Large-Scale Comparative Analyses of Tick Genomes Elucidate Their Genetic Diversity and Vector Capacities.</title>
        <authorList>
            <consortium name="Tick Genome and Microbiome Consortium (TIGMIC)"/>
            <person name="Jia N."/>
            <person name="Wang J."/>
            <person name="Shi W."/>
            <person name="Du L."/>
            <person name="Sun Y."/>
            <person name="Zhan W."/>
            <person name="Jiang J.F."/>
            <person name="Wang Q."/>
            <person name="Zhang B."/>
            <person name="Ji P."/>
            <person name="Bell-Sakyi L."/>
            <person name="Cui X.M."/>
            <person name="Yuan T.T."/>
            <person name="Jiang B.G."/>
            <person name="Yang W.F."/>
            <person name="Lam T.T."/>
            <person name="Chang Q.C."/>
            <person name="Ding S.J."/>
            <person name="Wang X.J."/>
            <person name="Zhu J.G."/>
            <person name="Ruan X.D."/>
            <person name="Zhao L."/>
            <person name="Wei J.T."/>
            <person name="Ye R.Z."/>
            <person name="Que T.C."/>
            <person name="Du C.H."/>
            <person name="Zhou Y.H."/>
            <person name="Cheng J.X."/>
            <person name="Dai P.F."/>
            <person name="Guo W.B."/>
            <person name="Han X.H."/>
            <person name="Huang E.J."/>
            <person name="Li L.F."/>
            <person name="Wei W."/>
            <person name="Gao Y.C."/>
            <person name="Liu J.Z."/>
            <person name="Shao H.Z."/>
            <person name="Wang X."/>
            <person name="Wang C.C."/>
            <person name="Yang T.C."/>
            <person name="Huo Q.B."/>
            <person name="Li W."/>
            <person name="Chen H.Y."/>
            <person name="Chen S.E."/>
            <person name="Zhou L.G."/>
            <person name="Ni X.B."/>
            <person name="Tian J.H."/>
            <person name="Sheng Y."/>
            <person name="Liu T."/>
            <person name="Pan Y.S."/>
            <person name="Xia L.Y."/>
            <person name="Li J."/>
            <person name="Zhao F."/>
            <person name="Cao W.C."/>
        </authorList>
    </citation>
    <scope>NUCLEOTIDE SEQUENCE [LARGE SCALE GENOMIC DNA]</scope>
    <source>
        <strain evidence="1">HaeL-2018</strain>
    </source>
</reference>